<comment type="function">
    <text evidence="1">May be involved in transcriptional regulation.</text>
</comment>
<dbReference type="GO" id="GO:0001227">
    <property type="term" value="F:DNA-binding transcription repressor activity, RNA polymerase II-specific"/>
    <property type="evidence" value="ECO:0007669"/>
    <property type="project" value="TreeGrafter"/>
</dbReference>
<dbReference type="SMART" id="SM00355">
    <property type="entry name" value="ZnF_C2H2"/>
    <property type="match status" value="6"/>
</dbReference>
<dbReference type="EMBL" id="CM014094">
    <property type="protein sequence ID" value="TKS86006.1"/>
    <property type="molecule type" value="Genomic_DNA"/>
</dbReference>
<dbReference type="FunFam" id="3.30.160.60:FF:000100">
    <property type="entry name" value="Zinc finger 45-like"/>
    <property type="match status" value="1"/>
</dbReference>
<keyword evidence="5" id="KW-0677">Repeat</keyword>
<dbReference type="GO" id="GO:0002682">
    <property type="term" value="P:regulation of immune system process"/>
    <property type="evidence" value="ECO:0007669"/>
    <property type="project" value="TreeGrafter"/>
</dbReference>
<evidence type="ECO:0000256" key="3">
    <source>
        <dbReference type="ARBA" id="ARBA00006991"/>
    </source>
</evidence>
<organism evidence="14 15">
    <name type="scientific">Collichthys lucidus</name>
    <name type="common">Big head croaker</name>
    <name type="synonym">Sciaena lucida</name>
    <dbReference type="NCBI Taxonomy" id="240159"/>
    <lineage>
        <taxon>Eukaryota</taxon>
        <taxon>Metazoa</taxon>
        <taxon>Chordata</taxon>
        <taxon>Craniata</taxon>
        <taxon>Vertebrata</taxon>
        <taxon>Euteleostomi</taxon>
        <taxon>Actinopterygii</taxon>
        <taxon>Neopterygii</taxon>
        <taxon>Teleostei</taxon>
        <taxon>Neoteleostei</taxon>
        <taxon>Acanthomorphata</taxon>
        <taxon>Eupercaria</taxon>
        <taxon>Sciaenidae</taxon>
        <taxon>Collichthys</taxon>
    </lineage>
</organism>
<dbReference type="FunFam" id="3.30.160.60:FF:001480">
    <property type="entry name" value="Si:cabz01071911.3"/>
    <property type="match status" value="1"/>
</dbReference>
<accession>A0A4U5VDF7</accession>
<feature type="domain" description="C2H2-type" evidence="13">
    <location>
        <begin position="147"/>
        <end position="174"/>
    </location>
</feature>
<keyword evidence="15" id="KW-1185">Reference proteome</keyword>
<dbReference type="Proteomes" id="UP000298787">
    <property type="component" value="Chromosome 17"/>
</dbReference>
<keyword evidence="8" id="KW-0805">Transcription regulation</keyword>
<evidence type="ECO:0000256" key="10">
    <source>
        <dbReference type="ARBA" id="ARBA00023163"/>
    </source>
</evidence>
<keyword evidence="6 12" id="KW-0863">Zinc-finger</keyword>
<dbReference type="STRING" id="240159.A0A4U5VDF7"/>
<dbReference type="PROSITE" id="PS50157">
    <property type="entry name" value="ZINC_FINGER_C2H2_2"/>
    <property type="match status" value="5"/>
</dbReference>
<feature type="domain" description="C2H2-type" evidence="13">
    <location>
        <begin position="232"/>
        <end position="259"/>
    </location>
</feature>
<dbReference type="FunFam" id="3.30.160.60:FF:000478">
    <property type="entry name" value="Zinc finger protein 133"/>
    <property type="match status" value="1"/>
</dbReference>
<feature type="domain" description="C2H2-type" evidence="13">
    <location>
        <begin position="175"/>
        <end position="202"/>
    </location>
</feature>
<dbReference type="PROSITE" id="PS00028">
    <property type="entry name" value="ZINC_FINGER_C2H2_1"/>
    <property type="match status" value="5"/>
</dbReference>
<feature type="domain" description="C2H2-type" evidence="13">
    <location>
        <begin position="76"/>
        <end position="103"/>
    </location>
</feature>
<dbReference type="PANTHER" id="PTHR24399:SF54">
    <property type="entry name" value="GASTRULA ZINC FINGER PROTEIN XLCGF26.1-LIKE-RELATED"/>
    <property type="match status" value="1"/>
</dbReference>
<keyword evidence="11" id="KW-0539">Nucleus</keyword>
<dbReference type="InterPro" id="IPR013087">
    <property type="entry name" value="Znf_C2H2_type"/>
</dbReference>
<evidence type="ECO:0000256" key="8">
    <source>
        <dbReference type="ARBA" id="ARBA00023015"/>
    </source>
</evidence>
<evidence type="ECO:0000256" key="9">
    <source>
        <dbReference type="ARBA" id="ARBA00023125"/>
    </source>
</evidence>
<keyword evidence="9" id="KW-0238">DNA-binding</keyword>
<evidence type="ECO:0000313" key="15">
    <source>
        <dbReference type="Proteomes" id="UP000298787"/>
    </source>
</evidence>
<evidence type="ECO:0000256" key="6">
    <source>
        <dbReference type="ARBA" id="ARBA00022771"/>
    </source>
</evidence>
<keyword evidence="10" id="KW-0804">Transcription</keyword>
<sequence>MRQHTGEKPYYCAKCGKSFASSNHFKFCKMKKNLKVHQERFHEGQKAFKCLECNKEFDQRHHLIQHVRIHTGEKPFSCDYCEKTFSNNSSRIAHMRQHTGEKPYYCAKCGKSFTSSSHFKFCKMKEKFESAPGKVNTDENPKEDKTFKCSECSRMFRQQHQLIRHQRIHTGEKPFSCDVCGKTFSRSSTRNDHMRVHTGEKPYLCKNCGKRFACKKHLTWCTVSKKSAAKSFHCTTCGKFFHTEIDLNVHMHVHESWRRHMSEKLQEQTVAHKSNIYL</sequence>
<evidence type="ECO:0000256" key="12">
    <source>
        <dbReference type="PROSITE-ProRule" id="PRU00042"/>
    </source>
</evidence>
<evidence type="ECO:0000256" key="4">
    <source>
        <dbReference type="ARBA" id="ARBA00022723"/>
    </source>
</evidence>
<dbReference type="FunFam" id="3.30.160.60:FF:000624">
    <property type="entry name" value="zinc finger protein 697"/>
    <property type="match status" value="2"/>
</dbReference>
<dbReference type="GO" id="GO:0008270">
    <property type="term" value="F:zinc ion binding"/>
    <property type="evidence" value="ECO:0007669"/>
    <property type="project" value="UniProtKB-KW"/>
</dbReference>
<dbReference type="FunFam" id="3.30.160.60:FF:000097">
    <property type="entry name" value="Zinc finger protein"/>
    <property type="match status" value="1"/>
</dbReference>
<evidence type="ECO:0000256" key="7">
    <source>
        <dbReference type="ARBA" id="ARBA00022833"/>
    </source>
</evidence>
<dbReference type="GO" id="GO:0001817">
    <property type="term" value="P:regulation of cytokine production"/>
    <property type="evidence" value="ECO:0007669"/>
    <property type="project" value="TreeGrafter"/>
</dbReference>
<dbReference type="GO" id="GO:0000978">
    <property type="term" value="F:RNA polymerase II cis-regulatory region sequence-specific DNA binding"/>
    <property type="evidence" value="ECO:0007669"/>
    <property type="project" value="TreeGrafter"/>
</dbReference>
<dbReference type="SUPFAM" id="SSF57667">
    <property type="entry name" value="beta-beta-alpha zinc fingers"/>
    <property type="match status" value="5"/>
</dbReference>
<dbReference type="InterPro" id="IPR036236">
    <property type="entry name" value="Znf_C2H2_sf"/>
</dbReference>
<reference evidence="14 15" key="1">
    <citation type="submission" date="2019-01" db="EMBL/GenBank/DDBJ databases">
        <title>Genome Assembly of Collichthys lucidus.</title>
        <authorList>
            <person name="Cai M."/>
            <person name="Xiao S."/>
        </authorList>
    </citation>
    <scope>NUCLEOTIDE SEQUENCE [LARGE SCALE GENOMIC DNA]</scope>
    <source>
        <strain evidence="14">JT15FE1705JMU</strain>
        <tissue evidence="14">Muscle</tissue>
    </source>
</reference>
<gene>
    <name evidence="14" type="ORF">D9C73_019336</name>
</gene>
<dbReference type="FunFam" id="3.30.160.60:FF:002343">
    <property type="entry name" value="Zinc finger protein 33A"/>
    <property type="match status" value="1"/>
</dbReference>
<dbReference type="GO" id="GO:0005654">
    <property type="term" value="C:nucleoplasm"/>
    <property type="evidence" value="ECO:0007669"/>
    <property type="project" value="TreeGrafter"/>
</dbReference>
<feature type="domain" description="C2H2-type" evidence="13">
    <location>
        <begin position="48"/>
        <end position="75"/>
    </location>
</feature>
<dbReference type="Pfam" id="PF00096">
    <property type="entry name" value="zf-C2H2"/>
    <property type="match status" value="4"/>
</dbReference>
<evidence type="ECO:0000259" key="13">
    <source>
        <dbReference type="PROSITE" id="PS50157"/>
    </source>
</evidence>
<comment type="subcellular location">
    <subcellularLocation>
        <location evidence="2">Nucleus</location>
    </subcellularLocation>
</comment>
<keyword evidence="4" id="KW-0479">Metal-binding</keyword>
<name>A0A4U5VDF7_COLLU</name>
<evidence type="ECO:0000256" key="5">
    <source>
        <dbReference type="ARBA" id="ARBA00022737"/>
    </source>
</evidence>
<evidence type="ECO:0000256" key="2">
    <source>
        <dbReference type="ARBA" id="ARBA00004123"/>
    </source>
</evidence>
<evidence type="ECO:0000256" key="1">
    <source>
        <dbReference type="ARBA" id="ARBA00003767"/>
    </source>
</evidence>
<keyword evidence="7" id="KW-0862">Zinc</keyword>
<proteinExistence type="inferred from homology"/>
<evidence type="ECO:0000313" key="14">
    <source>
        <dbReference type="EMBL" id="TKS86006.1"/>
    </source>
</evidence>
<dbReference type="Gene3D" id="3.30.160.60">
    <property type="entry name" value="Classic Zinc Finger"/>
    <property type="match status" value="7"/>
</dbReference>
<dbReference type="AlphaFoldDB" id="A0A4U5VDF7"/>
<evidence type="ECO:0000256" key="11">
    <source>
        <dbReference type="ARBA" id="ARBA00023242"/>
    </source>
</evidence>
<dbReference type="PANTHER" id="PTHR24399">
    <property type="entry name" value="ZINC FINGER AND BTB DOMAIN-CONTAINING"/>
    <property type="match status" value="1"/>
</dbReference>
<comment type="similarity">
    <text evidence="3">Belongs to the krueppel C2H2-type zinc-finger protein family.</text>
</comment>
<protein>
    <submittedName>
        <fullName evidence="14">Zinc finger protein 3</fullName>
    </submittedName>
</protein>